<dbReference type="InterPro" id="IPR002889">
    <property type="entry name" value="WSC_carb-bd"/>
</dbReference>
<dbReference type="PANTHER" id="PTHR24269:SF16">
    <property type="entry name" value="PROTEIN SLG1"/>
    <property type="match status" value="1"/>
</dbReference>
<evidence type="ECO:0000256" key="6">
    <source>
        <dbReference type="ARBA" id="ARBA00023180"/>
    </source>
</evidence>
<evidence type="ECO:0000313" key="9">
    <source>
        <dbReference type="Proteomes" id="UP001152533"/>
    </source>
</evidence>
<comment type="subcellular location">
    <subcellularLocation>
        <location evidence="1">Membrane</location>
        <topology evidence="1">Single-pass membrane protein</topology>
    </subcellularLocation>
</comment>
<dbReference type="PROSITE" id="PS51212">
    <property type="entry name" value="WSC"/>
    <property type="match status" value="1"/>
</dbReference>
<dbReference type="AlphaFoldDB" id="A0A9W4WAY1"/>
<evidence type="ECO:0000256" key="5">
    <source>
        <dbReference type="ARBA" id="ARBA00023136"/>
    </source>
</evidence>
<keyword evidence="3" id="KW-0732">Signal</keyword>
<keyword evidence="5" id="KW-0472">Membrane</keyword>
<dbReference type="Pfam" id="PF01822">
    <property type="entry name" value="WSC"/>
    <property type="match status" value="1"/>
</dbReference>
<protein>
    <recommendedName>
        <fullName evidence="7">WSC domain-containing protein</fullName>
    </recommendedName>
</protein>
<evidence type="ECO:0000256" key="2">
    <source>
        <dbReference type="ARBA" id="ARBA00022692"/>
    </source>
</evidence>
<keyword evidence="2" id="KW-0812">Transmembrane</keyword>
<dbReference type="Proteomes" id="UP001152533">
    <property type="component" value="Unassembled WGS sequence"/>
</dbReference>
<evidence type="ECO:0000259" key="7">
    <source>
        <dbReference type="PROSITE" id="PS51212"/>
    </source>
</evidence>
<comment type="caution">
    <text evidence="8">The sequence shown here is derived from an EMBL/GenBank/DDBJ whole genome shotgun (WGS) entry which is preliminary data.</text>
</comment>
<dbReference type="GO" id="GO:0005886">
    <property type="term" value="C:plasma membrane"/>
    <property type="evidence" value="ECO:0007669"/>
    <property type="project" value="TreeGrafter"/>
</dbReference>
<keyword evidence="9" id="KW-1185">Reference proteome</keyword>
<evidence type="ECO:0000256" key="1">
    <source>
        <dbReference type="ARBA" id="ARBA00004167"/>
    </source>
</evidence>
<keyword evidence="4" id="KW-1133">Transmembrane helix</keyword>
<gene>
    <name evidence="8" type="ORF">CGXH109_LOCUS84883</name>
</gene>
<evidence type="ECO:0000256" key="4">
    <source>
        <dbReference type="ARBA" id="ARBA00022989"/>
    </source>
</evidence>
<dbReference type="EMBL" id="CAMGZC010000684">
    <property type="protein sequence ID" value="CAI0649348.1"/>
    <property type="molecule type" value="Genomic_DNA"/>
</dbReference>
<evidence type="ECO:0000313" key="8">
    <source>
        <dbReference type="EMBL" id="CAI0649348.1"/>
    </source>
</evidence>
<dbReference type="PANTHER" id="PTHR24269">
    <property type="entry name" value="KREMEN PROTEIN"/>
    <property type="match status" value="1"/>
</dbReference>
<keyword evidence="6" id="KW-0325">Glycoprotein</keyword>
<feature type="domain" description="WSC" evidence="7">
    <location>
        <begin position="1"/>
        <end position="73"/>
    </location>
</feature>
<accession>A0A9W4WAY1</accession>
<proteinExistence type="predicted"/>
<dbReference type="InterPro" id="IPR051836">
    <property type="entry name" value="Kremen_rcpt"/>
</dbReference>
<evidence type="ECO:0000256" key="3">
    <source>
        <dbReference type="ARBA" id="ARBA00022729"/>
    </source>
</evidence>
<reference evidence="8" key="1">
    <citation type="submission" date="2022-08" db="EMBL/GenBank/DDBJ databases">
        <authorList>
            <person name="Giroux E."/>
            <person name="Giroux E."/>
        </authorList>
    </citation>
    <scope>NUCLEOTIDE SEQUENCE</scope>
    <source>
        <strain evidence="8">H1091258</strain>
    </source>
</reference>
<name>A0A9W4WAY1_9PEZI</name>
<sequence>MTINKCLSACSDKLYAGVEYGRECWCGNSLNYGGSGGTTMAANVSSSDCSFKCPGNSTQYCGAGVRLNLYILRTEYASAVVRAVANAIVRLDRV</sequence>
<organism evidence="8 9">
    <name type="scientific">Colletotrichum noveboracense</name>
    <dbReference type="NCBI Taxonomy" id="2664923"/>
    <lineage>
        <taxon>Eukaryota</taxon>
        <taxon>Fungi</taxon>
        <taxon>Dikarya</taxon>
        <taxon>Ascomycota</taxon>
        <taxon>Pezizomycotina</taxon>
        <taxon>Sordariomycetes</taxon>
        <taxon>Hypocreomycetidae</taxon>
        <taxon>Glomerellales</taxon>
        <taxon>Glomerellaceae</taxon>
        <taxon>Colletotrichum</taxon>
        <taxon>Colletotrichum gloeosporioides species complex</taxon>
    </lineage>
</organism>
<dbReference type="SMART" id="SM00321">
    <property type="entry name" value="WSC"/>
    <property type="match status" value="1"/>
</dbReference>